<dbReference type="GO" id="GO:0097361">
    <property type="term" value="C:cytosolic [4Fe-4S] assembly targeting complex"/>
    <property type="evidence" value="ECO:0000318"/>
    <property type="project" value="GO_Central"/>
</dbReference>
<dbReference type="InterPro" id="IPR036322">
    <property type="entry name" value="WD40_repeat_dom_sf"/>
</dbReference>
<dbReference type="Proteomes" id="UP000000600">
    <property type="component" value="Unassembled WGS sequence"/>
</dbReference>
<organism evidence="2 3">
    <name type="scientific">Paramecium tetraurelia</name>
    <dbReference type="NCBI Taxonomy" id="5888"/>
    <lineage>
        <taxon>Eukaryota</taxon>
        <taxon>Sar</taxon>
        <taxon>Alveolata</taxon>
        <taxon>Ciliophora</taxon>
        <taxon>Intramacronucleata</taxon>
        <taxon>Oligohymenophorea</taxon>
        <taxon>Peniculida</taxon>
        <taxon>Parameciidae</taxon>
        <taxon>Paramecium</taxon>
    </lineage>
</organism>
<dbReference type="Pfam" id="PF00400">
    <property type="entry name" value="WD40"/>
    <property type="match status" value="3"/>
</dbReference>
<protein>
    <submittedName>
        <fullName evidence="2">Uncharacterized protein</fullName>
    </submittedName>
</protein>
<dbReference type="GO" id="GO:0016226">
    <property type="term" value="P:iron-sulfur cluster assembly"/>
    <property type="evidence" value="ECO:0000318"/>
    <property type="project" value="GO_Central"/>
</dbReference>
<dbReference type="eggNOG" id="KOG0266">
    <property type="taxonomic scope" value="Eukaryota"/>
</dbReference>
<keyword evidence="1" id="KW-0853">WD repeat</keyword>
<proteinExistence type="predicted"/>
<evidence type="ECO:0000313" key="2">
    <source>
        <dbReference type="EMBL" id="CAK59327.1"/>
    </source>
</evidence>
<evidence type="ECO:0000256" key="1">
    <source>
        <dbReference type="PROSITE-ProRule" id="PRU00221"/>
    </source>
</evidence>
<name>A0BLB0_PARTE</name>
<dbReference type="KEGG" id="ptm:GSPATT00029959001"/>
<dbReference type="GeneID" id="5012513"/>
<dbReference type="SUPFAM" id="SSF50978">
    <property type="entry name" value="WD40 repeat-like"/>
    <property type="match status" value="1"/>
</dbReference>
<dbReference type="EMBL" id="CT868002">
    <property type="protein sequence ID" value="CAK59327.1"/>
    <property type="molecule type" value="Genomic_DNA"/>
</dbReference>
<dbReference type="PROSITE" id="PS50082">
    <property type="entry name" value="WD_REPEATS_2"/>
    <property type="match status" value="2"/>
</dbReference>
<dbReference type="InterPro" id="IPR001680">
    <property type="entry name" value="WD40_rpt"/>
</dbReference>
<reference evidence="2 3" key="1">
    <citation type="journal article" date="2006" name="Nature">
        <title>Global trends of whole-genome duplications revealed by the ciliate Paramecium tetraurelia.</title>
        <authorList>
            <consortium name="Genoscope"/>
            <person name="Aury J.-M."/>
            <person name="Jaillon O."/>
            <person name="Duret L."/>
            <person name="Noel B."/>
            <person name="Jubin C."/>
            <person name="Porcel B.M."/>
            <person name="Segurens B."/>
            <person name="Daubin V."/>
            <person name="Anthouard V."/>
            <person name="Aiach N."/>
            <person name="Arnaiz O."/>
            <person name="Billaut A."/>
            <person name="Beisson J."/>
            <person name="Blanc I."/>
            <person name="Bouhouche K."/>
            <person name="Camara F."/>
            <person name="Duharcourt S."/>
            <person name="Guigo R."/>
            <person name="Gogendeau D."/>
            <person name="Katinka M."/>
            <person name="Keller A.-M."/>
            <person name="Kissmehl R."/>
            <person name="Klotz C."/>
            <person name="Koll F."/>
            <person name="Le Moue A."/>
            <person name="Lepere C."/>
            <person name="Malinsky S."/>
            <person name="Nowacki M."/>
            <person name="Nowak J.K."/>
            <person name="Plattner H."/>
            <person name="Poulain J."/>
            <person name="Ruiz F."/>
            <person name="Serrano V."/>
            <person name="Zagulski M."/>
            <person name="Dessen P."/>
            <person name="Betermier M."/>
            <person name="Weissenbach J."/>
            <person name="Scarpelli C."/>
            <person name="Schachter V."/>
            <person name="Sperling L."/>
            <person name="Meyer E."/>
            <person name="Cohen J."/>
            <person name="Wincker P."/>
        </authorList>
    </citation>
    <scope>NUCLEOTIDE SEQUENCE [LARGE SCALE GENOMIC DNA]</scope>
    <source>
        <strain evidence="2 3">Stock d4-2</strain>
    </source>
</reference>
<dbReference type="PROSITE" id="PS50294">
    <property type="entry name" value="WD_REPEATS_REGION"/>
    <property type="match status" value="2"/>
</dbReference>
<dbReference type="AlphaFoldDB" id="A0BLB0"/>
<dbReference type="InterPro" id="IPR015943">
    <property type="entry name" value="WD40/YVTN_repeat-like_dom_sf"/>
</dbReference>
<sequence>MNNFKDQTLCNKHKREGYNLGSRQSQLQNQVQCQICQEEKFQTKNIPNYQILQQQSKQIKTQGTRINQDKKPFSYILEPKFSKRQEENCYAIEINEDMTFMIVGCNNRIKIYQFNQGNLKEIQVLEGHTDNVTTLSFMNTSNDIISGSDDKQIIIWQHVKEQIWNISQRIIGHSGQINCVIRNNNDDLIVSCSWDKTIKFWVKQNQWECWQTISEHTGSVFQLSFNQNQNRLISCGIDQFILVMELQSQDNKWIVIKKIWTSLQGNRLCFLSDKLFAFQPDNKEITQIYEINNSKKQYEKKNEMTIQGKL</sequence>
<feature type="repeat" description="WD" evidence="1">
    <location>
        <begin position="125"/>
        <end position="157"/>
    </location>
</feature>
<dbReference type="OMA" id="SGQINCV"/>
<feature type="repeat" description="WD" evidence="1">
    <location>
        <begin position="170"/>
        <end position="201"/>
    </location>
</feature>
<dbReference type="STRING" id="5888.A0BLB0"/>
<dbReference type="RefSeq" id="XP_001426725.1">
    <property type="nucleotide sequence ID" value="XM_001426688.1"/>
</dbReference>
<dbReference type="SMART" id="SM00320">
    <property type="entry name" value="WD40"/>
    <property type="match status" value="4"/>
</dbReference>
<dbReference type="PANTHER" id="PTHR19920:SF0">
    <property type="entry name" value="CYTOSOLIC IRON-SULFUR PROTEIN ASSEMBLY PROTEIN CIAO1-RELATED"/>
    <property type="match status" value="1"/>
</dbReference>
<dbReference type="OrthoDB" id="71437at2759"/>
<accession>A0BLB0</accession>
<dbReference type="InParanoid" id="A0BLB0"/>
<keyword evidence="3" id="KW-1185">Reference proteome</keyword>
<dbReference type="Gene3D" id="2.130.10.10">
    <property type="entry name" value="YVTN repeat-like/Quinoprotein amine dehydrogenase"/>
    <property type="match status" value="1"/>
</dbReference>
<evidence type="ECO:0000313" key="3">
    <source>
        <dbReference type="Proteomes" id="UP000000600"/>
    </source>
</evidence>
<gene>
    <name evidence="2" type="ORF">GSPATT00029959001</name>
</gene>
<dbReference type="PANTHER" id="PTHR19920">
    <property type="entry name" value="WD40 PROTEIN CIAO1"/>
    <property type="match status" value="1"/>
</dbReference>
<dbReference type="HOGENOM" id="CLU_898504_0_0_1"/>